<keyword evidence="1" id="KW-1133">Transmembrane helix</keyword>
<keyword evidence="1" id="KW-0812">Transmembrane</keyword>
<protein>
    <submittedName>
        <fullName evidence="2">Uncharacterized protein</fullName>
    </submittedName>
</protein>
<evidence type="ECO:0000313" key="3">
    <source>
        <dbReference type="Proteomes" id="UP001176960"/>
    </source>
</evidence>
<reference evidence="2" key="1">
    <citation type="submission" date="2023-03" db="EMBL/GenBank/DDBJ databases">
        <authorList>
            <person name="Cleenwerck I."/>
        </authorList>
    </citation>
    <scope>NUCLEOTIDE SEQUENCE</scope>
    <source>
        <strain evidence="2">LMG 32879</strain>
    </source>
</reference>
<evidence type="ECO:0000313" key="2">
    <source>
        <dbReference type="EMBL" id="CAI9120269.1"/>
    </source>
</evidence>
<keyword evidence="3" id="KW-1185">Reference proteome</keyword>
<keyword evidence="1" id="KW-0472">Membrane</keyword>
<dbReference type="AlphaFoldDB" id="A0AA35V5S4"/>
<evidence type="ECO:0000256" key="1">
    <source>
        <dbReference type="SAM" id="Phobius"/>
    </source>
</evidence>
<sequence>MSRYRIITIAIIIAVIVVAVTVWVGRPASLAPSVDRTRGIAPQAMLWSPESDATAAVRGRFWSASTPYA</sequence>
<feature type="transmembrane region" description="Helical" evidence="1">
    <location>
        <begin position="6"/>
        <end position="24"/>
    </location>
</feature>
<dbReference type="Proteomes" id="UP001176960">
    <property type="component" value="Unassembled WGS sequence"/>
</dbReference>
<accession>A0AA35V5S4</accession>
<organism evidence="2 3">
    <name type="scientific">Brytella acorum</name>
    <dbReference type="NCBI Taxonomy" id="2959299"/>
    <lineage>
        <taxon>Bacteria</taxon>
        <taxon>Pseudomonadati</taxon>
        <taxon>Pseudomonadota</taxon>
        <taxon>Alphaproteobacteria</taxon>
        <taxon>Acetobacterales</taxon>
        <taxon>Acetobacteraceae</taxon>
        <taxon>Brytella</taxon>
    </lineage>
</organism>
<dbReference type="RefSeq" id="WP_289842513.1">
    <property type="nucleotide sequence ID" value="NZ_CATKSH010000005.1"/>
</dbReference>
<name>A0AA35V5S4_9PROT</name>
<comment type="caution">
    <text evidence="2">The sequence shown here is derived from an EMBL/GenBank/DDBJ whole genome shotgun (WGS) entry which is preliminary data.</text>
</comment>
<gene>
    <name evidence="2" type="ORF">LMG32879_001101</name>
</gene>
<proteinExistence type="predicted"/>
<dbReference type="EMBL" id="CATKSH010000005">
    <property type="protein sequence ID" value="CAI9120269.1"/>
    <property type="molecule type" value="Genomic_DNA"/>
</dbReference>